<protein>
    <submittedName>
        <fullName evidence="1">Uncharacterized protein</fullName>
    </submittedName>
</protein>
<dbReference type="AlphaFoldDB" id="G8PCZ4"/>
<evidence type="ECO:0000313" key="1">
    <source>
        <dbReference type="EMBL" id="AEV95129.1"/>
    </source>
</evidence>
<dbReference type="NCBIfam" id="NF040897">
    <property type="entry name" value="SPJ_0845_Nterm"/>
    <property type="match status" value="1"/>
</dbReference>
<gene>
    <name evidence="1" type="ordered locus">PECL_856</name>
</gene>
<dbReference type="HOGENOM" id="CLU_216891_0_0_9"/>
<dbReference type="STRING" id="701521.PECL_856"/>
<dbReference type="Proteomes" id="UP000005444">
    <property type="component" value="Chromosome"/>
</dbReference>
<dbReference type="PATRIC" id="fig|701521.8.peg.808"/>
<dbReference type="InterPro" id="IPR047909">
    <property type="entry name" value="SPJ_0845-like_N"/>
</dbReference>
<keyword evidence="2" id="KW-1185">Reference proteome</keyword>
<dbReference type="KEGG" id="pce:PECL_856"/>
<evidence type="ECO:0000313" key="2">
    <source>
        <dbReference type="Proteomes" id="UP000005444"/>
    </source>
</evidence>
<reference evidence="1 2" key="1">
    <citation type="journal article" date="2012" name="J. Bacteriol.">
        <title>Complete Genome Sequence of the Beer Spoilage Organism Pediococcus claussenii ATCC BAA-344T.</title>
        <authorList>
            <person name="Pittet V."/>
            <person name="Abegunde T."/>
            <person name="Marfleet T."/>
            <person name="Haakensen M."/>
            <person name="Morrow K."/>
            <person name="Jayaprakash T."/>
            <person name="Schroeder K."/>
            <person name="Trost B."/>
            <person name="Byrns S."/>
            <person name="Bergsveinson J."/>
            <person name="Kusalik A."/>
            <person name="Ziola B."/>
        </authorList>
    </citation>
    <scope>NUCLEOTIDE SEQUENCE [LARGE SCALE GENOMIC DNA]</scope>
    <source>
        <strain evidence="1 2">ATCC BAA-344</strain>
    </source>
</reference>
<name>G8PCZ4_PEDCP</name>
<dbReference type="EMBL" id="CP003137">
    <property type="protein sequence ID" value="AEV95129.1"/>
    <property type="molecule type" value="Genomic_DNA"/>
</dbReference>
<accession>G8PCZ4</accession>
<proteinExistence type="predicted"/>
<sequence length="47" mass="5478">MVKMGLQVKRDTNLEKALDKFAAKPVLTDDEKKKKDKFLKNSQNKKK</sequence>
<organism evidence="1 2">
    <name type="scientific">Pediococcus claussenii (strain ATCC BAA-344 / DSM 14800 / JCM 18046 / KCTC 3811 / LMG 21948 / P06)</name>
    <dbReference type="NCBI Taxonomy" id="701521"/>
    <lineage>
        <taxon>Bacteria</taxon>
        <taxon>Bacillati</taxon>
        <taxon>Bacillota</taxon>
        <taxon>Bacilli</taxon>
        <taxon>Lactobacillales</taxon>
        <taxon>Lactobacillaceae</taxon>
        <taxon>Pediococcus</taxon>
    </lineage>
</organism>